<evidence type="ECO:0000256" key="1">
    <source>
        <dbReference type="ARBA" id="ARBA00022679"/>
    </source>
</evidence>
<evidence type="ECO:0000313" key="3">
    <source>
        <dbReference type="EMBL" id="MFD1064412.1"/>
    </source>
</evidence>
<dbReference type="GO" id="GO:0016746">
    <property type="term" value="F:acyltransferase activity"/>
    <property type="evidence" value="ECO:0007669"/>
    <property type="project" value="UniProtKB-KW"/>
</dbReference>
<organism evidence="3 4">
    <name type="scientific">Oceanobacillus locisalsi</name>
    <dbReference type="NCBI Taxonomy" id="546107"/>
    <lineage>
        <taxon>Bacteria</taxon>
        <taxon>Bacillati</taxon>
        <taxon>Bacillota</taxon>
        <taxon>Bacilli</taxon>
        <taxon>Bacillales</taxon>
        <taxon>Bacillaceae</taxon>
        <taxon>Oceanobacillus</taxon>
    </lineage>
</organism>
<gene>
    <name evidence="3" type="ORF">ACFQ19_00100</name>
</gene>
<dbReference type="InterPro" id="IPR050179">
    <property type="entry name" value="Trans_hexapeptide_repeat"/>
</dbReference>
<dbReference type="PROSITE" id="PS00101">
    <property type="entry name" value="HEXAPEP_TRANSFERASES"/>
    <property type="match status" value="1"/>
</dbReference>
<dbReference type="InterPro" id="IPR001451">
    <property type="entry name" value="Hexapep"/>
</dbReference>
<dbReference type="Gene3D" id="2.160.10.10">
    <property type="entry name" value="Hexapeptide repeat proteins"/>
    <property type="match status" value="1"/>
</dbReference>
<dbReference type="Pfam" id="PF00132">
    <property type="entry name" value="Hexapep"/>
    <property type="match status" value="1"/>
</dbReference>
<dbReference type="PANTHER" id="PTHR43300">
    <property type="entry name" value="ACETYLTRANSFERASE"/>
    <property type="match status" value="1"/>
</dbReference>
<keyword evidence="3" id="KW-0012">Acyltransferase</keyword>
<reference evidence="4" key="1">
    <citation type="journal article" date="2019" name="Int. J. Syst. Evol. Microbiol.">
        <title>The Global Catalogue of Microorganisms (GCM) 10K type strain sequencing project: providing services to taxonomists for standard genome sequencing and annotation.</title>
        <authorList>
            <consortium name="The Broad Institute Genomics Platform"/>
            <consortium name="The Broad Institute Genome Sequencing Center for Infectious Disease"/>
            <person name="Wu L."/>
            <person name="Ma J."/>
        </authorList>
    </citation>
    <scope>NUCLEOTIDE SEQUENCE [LARGE SCALE GENOMIC DNA]</scope>
    <source>
        <strain evidence="4">CCUG 56608</strain>
    </source>
</reference>
<keyword evidence="4" id="KW-1185">Reference proteome</keyword>
<protein>
    <submittedName>
        <fullName evidence="3">Acyltransferase</fullName>
    </submittedName>
</protein>
<accession>A0ABW3N9T0</accession>
<evidence type="ECO:0000313" key="4">
    <source>
        <dbReference type="Proteomes" id="UP001597041"/>
    </source>
</evidence>
<keyword evidence="1" id="KW-0808">Transferase</keyword>
<dbReference type="EMBL" id="JBHTKK010000001">
    <property type="protein sequence ID" value="MFD1064412.1"/>
    <property type="molecule type" value="Genomic_DNA"/>
</dbReference>
<sequence length="125" mass="14358">MSLLLLMIGIHRMLNNKYTEKEFAEKIGCIEIQDNVFVGSDTKIMYDVRIDSNVVIASGSIVTKDIPSNTTVAGIPAKPIGKFDEYVEKRRLEKDSHPIRLRPKNQHVEKELADIVWEKFESQRK</sequence>
<evidence type="ECO:0000256" key="2">
    <source>
        <dbReference type="ARBA" id="ARBA00022737"/>
    </source>
</evidence>
<keyword evidence="2" id="KW-0677">Repeat</keyword>
<proteinExistence type="predicted"/>
<dbReference type="InterPro" id="IPR018357">
    <property type="entry name" value="Hexapep_transf_CS"/>
</dbReference>
<name>A0ABW3N9T0_9BACI</name>
<comment type="caution">
    <text evidence="3">The sequence shown here is derived from an EMBL/GenBank/DDBJ whole genome shotgun (WGS) entry which is preliminary data.</text>
</comment>
<dbReference type="SUPFAM" id="SSF51161">
    <property type="entry name" value="Trimeric LpxA-like enzymes"/>
    <property type="match status" value="1"/>
</dbReference>
<dbReference type="RefSeq" id="WP_379589811.1">
    <property type="nucleotide sequence ID" value="NZ_JBHTKK010000001.1"/>
</dbReference>
<dbReference type="Proteomes" id="UP001597041">
    <property type="component" value="Unassembled WGS sequence"/>
</dbReference>
<dbReference type="InterPro" id="IPR011004">
    <property type="entry name" value="Trimer_LpxA-like_sf"/>
</dbReference>